<evidence type="ECO:0000313" key="10">
    <source>
        <dbReference type="EMBL" id="GBP20291.1"/>
    </source>
</evidence>
<sequence length="497" mass="56195">MEKVNIQFHDNDTVTYQHNKILRFAPELSVDKNQMLTVPNIPLLTVTSFSPNLGSFWFNLLVTGLDWTYKDRAKPFVQITAQELVFGYNDPLVSLAHVFYPKGKRPNSQMGLLLARNGTLDEVSTVYTGLRSMERFGYIDKINGLDHLPHWKTSPCNDIRASEGSFFPPRDITKSDIVHLYDKDLCRIMPLKYRKQVYKDSIKADLYTPPSSTFENADTNPDNKCYCLNEACPPRGLQNISPCQYNAPVYLSFPHFYDAEPSLLEPFEGLNPTKEKHETYFMIQPTLGVPVEGFVRVQLNLKVDRAPNIGTNNINKFPSMVFPIMWVEEGIQELTPSIWRWLFLATAVGPVLCPLTQYSMIIGGLLTLMYIFIKAYKSFVFTRNSIEIVELGRETLRRGSHLIINSSHLLIPLRETSYHILSESGGSTPSPGCHMSDVFTKKFSVNHSNEDASFLSGGSSSPRADSPDTEDSMIDCKNSFAAFKSKTSILNFDEDSS</sequence>
<proteinExistence type="inferred from homology"/>
<evidence type="ECO:0000313" key="11">
    <source>
        <dbReference type="Proteomes" id="UP000299102"/>
    </source>
</evidence>
<dbReference type="GO" id="GO:0005044">
    <property type="term" value="F:scavenger receptor activity"/>
    <property type="evidence" value="ECO:0007669"/>
    <property type="project" value="TreeGrafter"/>
</dbReference>
<keyword evidence="10" id="KW-0675">Receptor</keyword>
<dbReference type="PANTHER" id="PTHR11923:SF88">
    <property type="entry name" value="DEBRIS BUSTER, ISOFORM D"/>
    <property type="match status" value="1"/>
</dbReference>
<evidence type="ECO:0000256" key="7">
    <source>
        <dbReference type="ARBA" id="ARBA00023180"/>
    </source>
</evidence>
<evidence type="ECO:0000256" key="9">
    <source>
        <dbReference type="SAM" id="Phobius"/>
    </source>
</evidence>
<dbReference type="OrthoDB" id="18585at2759"/>
<dbReference type="InterPro" id="IPR002159">
    <property type="entry name" value="CD36_fam"/>
</dbReference>
<keyword evidence="3" id="KW-1003">Cell membrane</keyword>
<keyword evidence="5 9" id="KW-1133">Transmembrane helix</keyword>
<reference evidence="10 11" key="1">
    <citation type="journal article" date="2019" name="Commun. Biol.">
        <title>The bagworm genome reveals a unique fibroin gene that provides high tensile strength.</title>
        <authorList>
            <person name="Kono N."/>
            <person name="Nakamura H."/>
            <person name="Ohtoshi R."/>
            <person name="Tomita M."/>
            <person name="Numata K."/>
            <person name="Arakawa K."/>
        </authorList>
    </citation>
    <scope>NUCLEOTIDE SEQUENCE [LARGE SCALE GENOMIC DNA]</scope>
</reference>
<feature type="transmembrane region" description="Helical" evidence="9">
    <location>
        <begin position="355"/>
        <end position="373"/>
    </location>
</feature>
<evidence type="ECO:0000256" key="6">
    <source>
        <dbReference type="ARBA" id="ARBA00023136"/>
    </source>
</evidence>
<evidence type="ECO:0000256" key="2">
    <source>
        <dbReference type="ARBA" id="ARBA00010532"/>
    </source>
</evidence>
<accession>A0A4C1U1V7</accession>
<keyword evidence="4 9" id="KW-0812">Transmembrane</keyword>
<gene>
    <name evidence="10" type="primary">Scarb1</name>
    <name evidence="10" type="ORF">EVAR_82166_1</name>
</gene>
<evidence type="ECO:0000256" key="3">
    <source>
        <dbReference type="ARBA" id="ARBA00022475"/>
    </source>
</evidence>
<keyword evidence="11" id="KW-1185">Reference proteome</keyword>
<dbReference type="Pfam" id="PF01130">
    <property type="entry name" value="CD36"/>
    <property type="match status" value="1"/>
</dbReference>
<dbReference type="AlphaFoldDB" id="A0A4C1U1V7"/>
<organism evidence="10 11">
    <name type="scientific">Eumeta variegata</name>
    <name type="common">Bagworm moth</name>
    <name type="synonym">Eumeta japonica</name>
    <dbReference type="NCBI Taxonomy" id="151549"/>
    <lineage>
        <taxon>Eukaryota</taxon>
        <taxon>Metazoa</taxon>
        <taxon>Ecdysozoa</taxon>
        <taxon>Arthropoda</taxon>
        <taxon>Hexapoda</taxon>
        <taxon>Insecta</taxon>
        <taxon>Pterygota</taxon>
        <taxon>Neoptera</taxon>
        <taxon>Endopterygota</taxon>
        <taxon>Lepidoptera</taxon>
        <taxon>Glossata</taxon>
        <taxon>Ditrysia</taxon>
        <taxon>Tineoidea</taxon>
        <taxon>Psychidae</taxon>
        <taxon>Oiketicinae</taxon>
        <taxon>Eumeta</taxon>
    </lineage>
</organism>
<evidence type="ECO:0000256" key="1">
    <source>
        <dbReference type="ARBA" id="ARBA00004236"/>
    </source>
</evidence>
<comment type="subcellular location">
    <subcellularLocation>
        <location evidence="1">Cell membrane</location>
    </subcellularLocation>
</comment>
<keyword evidence="7" id="KW-0325">Glycoprotein</keyword>
<feature type="region of interest" description="Disordered" evidence="8">
    <location>
        <begin position="452"/>
        <end position="473"/>
    </location>
</feature>
<dbReference type="PANTHER" id="PTHR11923">
    <property type="entry name" value="SCAVENGER RECEPTOR CLASS B TYPE-1 SR-B1"/>
    <property type="match status" value="1"/>
</dbReference>
<evidence type="ECO:0000256" key="4">
    <source>
        <dbReference type="ARBA" id="ARBA00022692"/>
    </source>
</evidence>
<dbReference type="GO" id="GO:0005737">
    <property type="term" value="C:cytoplasm"/>
    <property type="evidence" value="ECO:0007669"/>
    <property type="project" value="TreeGrafter"/>
</dbReference>
<protein>
    <submittedName>
        <fullName evidence="10">Scavenger receptor class B member 1</fullName>
    </submittedName>
</protein>
<dbReference type="EMBL" id="BGZK01000116">
    <property type="protein sequence ID" value="GBP20291.1"/>
    <property type="molecule type" value="Genomic_DNA"/>
</dbReference>
<evidence type="ECO:0000256" key="5">
    <source>
        <dbReference type="ARBA" id="ARBA00022989"/>
    </source>
</evidence>
<keyword evidence="6 9" id="KW-0472">Membrane</keyword>
<comment type="similarity">
    <text evidence="2">Belongs to the CD36 family.</text>
</comment>
<dbReference type="STRING" id="151549.A0A4C1U1V7"/>
<dbReference type="GO" id="GO:0005886">
    <property type="term" value="C:plasma membrane"/>
    <property type="evidence" value="ECO:0007669"/>
    <property type="project" value="UniProtKB-SubCell"/>
</dbReference>
<name>A0A4C1U1V7_EUMVA</name>
<comment type="caution">
    <text evidence="10">The sequence shown here is derived from an EMBL/GenBank/DDBJ whole genome shotgun (WGS) entry which is preliminary data.</text>
</comment>
<dbReference type="Proteomes" id="UP000299102">
    <property type="component" value="Unassembled WGS sequence"/>
</dbReference>
<dbReference type="PRINTS" id="PR01609">
    <property type="entry name" value="CD36FAMILY"/>
</dbReference>
<evidence type="ECO:0000256" key="8">
    <source>
        <dbReference type="SAM" id="MobiDB-lite"/>
    </source>
</evidence>